<evidence type="ECO:0000256" key="1">
    <source>
        <dbReference type="SAM" id="Coils"/>
    </source>
</evidence>
<dbReference type="Proteomes" id="UP000220158">
    <property type="component" value="Unassembled WGS sequence"/>
</dbReference>
<gene>
    <name evidence="3" type="primary">GPAA1</name>
    <name evidence="3" type="ORF">PRELSG_0009300</name>
</gene>
<keyword evidence="2" id="KW-1133">Transmembrane helix</keyword>
<feature type="transmembrane region" description="Helical" evidence="2">
    <location>
        <begin position="339"/>
        <end position="357"/>
    </location>
</feature>
<organism evidence="3 4">
    <name type="scientific">Plasmodium relictum</name>
    <dbReference type="NCBI Taxonomy" id="85471"/>
    <lineage>
        <taxon>Eukaryota</taxon>
        <taxon>Sar</taxon>
        <taxon>Alveolata</taxon>
        <taxon>Apicomplexa</taxon>
        <taxon>Aconoidasida</taxon>
        <taxon>Haemosporida</taxon>
        <taxon>Plasmodiidae</taxon>
        <taxon>Plasmodium</taxon>
        <taxon>Plasmodium (Haemamoeba)</taxon>
    </lineage>
</organism>
<evidence type="ECO:0000313" key="4">
    <source>
        <dbReference type="Proteomes" id="UP000220158"/>
    </source>
</evidence>
<name>A0A1J1GPB9_PLARL</name>
<evidence type="ECO:0000256" key="2">
    <source>
        <dbReference type="SAM" id="Phobius"/>
    </source>
</evidence>
<dbReference type="GO" id="GO:0016255">
    <property type="term" value="P:attachment of GPI anchor to protein"/>
    <property type="evidence" value="ECO:0007669"/>
    <property type="project" value="TreeGrafter"/>
</dbReference>
<feature type="coiled-coil region" evidence="1">
    <location>
        <begin position="525"/>
        <end position="552"/>
    </location>
</feature>
<proteinExistence type="predicted"/>
<dbReference type="OrthoDB" id="445301at2759"/>
<feature type="transmembrane region" description="Helical" evidence="2">
    <location>
        <begin position="369"/>
        <end position="392"/>
    </location>
</feature>
<reference evidence="3 4" key="1">
    <citation type="submission" date="2015-04" db="EMBL/GenBank/DDBJ databases">
        <authorList>
            <consortium name="Pathogen Informatics"/>
        </authorList>
    </citation>
    <scope>NUCLEOTIDE SEQUENCE [LARGE SCALE GENOMIC DNA]</scope>
    <source>
        <strain evidence="3 4">SGS1</strain>
    </source>
</reference>
<dbReference type="GeneID" id="39734010"/>
<dbReference type="PANTHER" id="PTHR13304">
    <property type="entry name" value="GLYCOSYLPHOSPHATIDYLINOSITOL ANCHOR ATTACHMENT 1 PROTEIN"/>
    <property type="match status" value="1"/>
</dbReference>
<dbReference type="GO" id="GO:0042765">
    <property type="term" value="C:GPI-anchor transamidase complex"/>
    <property type="evidence" value="ECO:0007669"/>
    <property type="project" value="InterPro"/>
</dbReference>
<evidence type="ECO:0000313" key="3">
    <source>
        <dbReference type="EMBL" id="CRG85361.1"/>
    </source>
</evidence>
<dbReference type="AlphaFoldDB" id="A0A1J1GPB9"/>
<dbReference type="VEuPathDB" id="PlasmoDB:PRELSG_0009300"/>
<feature type="transmembrane region" description="Helical" evidence="2">
    <location>
        <begin position="730"/>
        <end position="752"/>
    </location>
</feature>
<feature type="transmembrane region" description="Helical" evidence="2">
    <location>
        <begin position="428"/>
        <end position="447"/>
    </location>
</feature>
<dbReference type="OMA" id="NYMSKDI"/>
<keyword evidence="1" id="KW-0175">Coiled coil</keyword>
<sequence length="753" mass="90045">MGFSENPKFLLLIKRIFKKWKAIGFIVSIIGFFYFCIFNKINKNAELDARTFTPYPGNSILNKENENFFKNTNNYFLNYKYEGEHIIDIIHEYIKKISPLIETKRHKITVNNKIDDYILVINVPCKFCNNVENLIIVINFDYKERKYFHSLSVGLTLIDHFSNCNYMSKDITFLFTNKELLYSLGIQEFIQFYFYDNLNNRKLITRSATIIEFDSIYPSYIKINYDSLNGMLPNQDLILLLTNELYHYSIPVKTEQTHNVILDMAFEKNYEKGHIYFLRENIPSFTTTGSSKIPLKNKAINLFNFTKALQSYLRSQSNTHEGFCHSSNFYFFHTIKTHIPISIYCYSVYLICCYCVLKLMKSKIFRNYINFLIGLYIYIITILIISLPIYLFSTNDKVYDLLNLEKKLPLCDEWHPDNFTTYIKITNYWIGIFIISIVTAFVFNYFISHIVNKFHKGNDYCKVKKVEKIVILKKIKDLKTKKKNLSNFLINNKNYKQDINLKSDEKEHVIKPKVIHSDDENFILEKKNRNLIKEIECKIEKMEKKLKILDNENVKYIFKNSVAPYSSIMNYMNLFYFILIVLLSSLYNWSYSAIFCIIFVVPISILHKINKKPKKIVQKIIIIFFIIFTLIYIYPYESFIIDERHKLTNFLMKIFRKCEKYLSNSELSKIKYFPDFLYSICSNKYFDYLYSNKYFLNNQDIKFYYSHEIKNSVLLNMYNLARNHYCIGSLAYPLICFTIFPIYFYILFIFFFS</sequence>
<accession>A0A1J1GPB9</accession>
<dbReference type="RefSeq" id="XP_028531286.1">
    <property type="nucleotide sequence ID" value="XM_028677045.1"/>
</dbReference>
<feature type="transmembrane region" description="Helical" evidence="2">
    <location>
        <begin position="616"/>
        <end position="634"/>
    </location>
</feature>
<dbReference type="Pfam" id="PF04114">
    <property type="entry name" value="Gaa1"/>
    <property type="match status" value="1"/>
</dbReference>
<dbReference type="KEGG" id="prel:PRELSG_0009300"/>
<keyword evidence="2" id="KW-0472">Membrane</keyword>
<feature type="transmembrane region" description="Helical" evidence="2">
    <location>
        <begin position="589"/>
        <end position="609"/>
    </location>
</feature>
<feature type="transmembrane region" description="Helical" evidence="2">
    <location>
        <begin position="562"/>
        <end position="583"/>
    </location>
</feature>
<protein>
    <submittedName>
        <fullName evidence="3">Glycosylphosphatidylinositol anchor attachment 1 protein, putative</fullName>
    </submittedName>
</protein>
<keyword evidence="4" id="KW-1185">Reference proteome</keyword>
<keyword evidence="2" id="KW-0812">Transmembrane</keyword>
<dbReference type="PANTHER" id="PTHR13304:SF0">
    <property type="entry name" value="GLYCOSYLPHOSPHATIDYLINOSITOL ANCHOR ATTACHMENT 1 PROTEIN"/>
    <property type="match status" value="1"/>
</dbReference>
<feature type="transmembrane region" description="Helical" evidence="2">
    <location>
        <begin position="20"/>
        <end position="41"/>
    </location>
</feature>
<dbReference type="InterPro" id="IPR007246">
    <property type="entry name" value="Gaa1"/>
</dbReference>
<dbReference type="EMBL" id="CVMU01000401">
    <property type="protein sequence ID" value="CRG85361.1"/>
    <property type="molecule type" value="Genomic_DNA"/>
</dbReference>